<dbReference type="GO" id="GO:0042073">
    <property type="term" value="P:intraciliary transport"/>
    <property type="evidence" value="ECO:0007669"/>
    <property type="project" value="TreeGrafter"/>
</dbReference>
<feature type="domain" description="IFT80/172/WDR35 TPR" evidence="6">
    <location>
        <begin position="25"/>
        <end position="99"/>
    </location>
</feature>
<keyword evidence="5" id="KW-0966">Cell projection</keyword>
<gene>
    <name evidence="7" type="ORF">OFLC_LOCUS6554</name>
</gene>
<evidence type="ECO:0000259" key="6">
    <source>
        <dbReference type="Pfam" id="PF23387"/>
    </source>
</evidence>
<dbReference type="Proteomes" id="UP000267606">
    <property type="component" value="Unassembled WGS sequence"/>
</dbReference>
<evidence type="ECO:0000256" key="2">
    <source>
        <dbReference type="ARBA" id="ARBA00022574"/>
    </source>
</evidence>
<dbReference type="PANTHER" id="PTHR15722">
    <property type="entry name" value="IFT140/172-RELATED"/>
    <property type="match status" value="1"/>
</dbReference>
<dbReference type="GO" id="GO:0030992">
    <property type="term" value="C:intraciliary transport particle B"/>
    <property type="evidence" value="ECO:0007669"/>
    <property type="project" value="TreeGrafter"/>
</dbReference>
<evidence type="ECO:0000256" key="3">
    <source>
        <dbReference type="ARBA" id="ARBA00022737"/>
    </source>
</evidence>
<keyword evidence="2" id="KW-0853">WD repeat</keyword>
<dbReference type="InterPro" id="IPR056157">
    <property type="entry name" value="TPR_IFT80_172_dom"/>
</dbReference>
<accession>A0A183HGE4</accession>
<name>A0A183HGE4_9BILA</name>
<dbReference type="EMBL" id="UZAJ01006297">
    <property type="protein sequence ID" value="VDO46918.1"/>
    <property type="molecule type" value="Genomic_DNA"/>
</dbReference>
<evidence type="ECO:0000256" key="4">
    <source>
        <dbReference type="ARBA" id="ARBA00023069"/>
    </source>
</evidence>
<proteinExistence type="predicted"/>
<dbReference type="WBParaSite" id="OFLC_0000655501-mRNA-1">
    <property type="protein sequence ID" value="OFLC_0000655501-mRNA-1"/>
    <property type="gene ID" value="OFLC_0000655501"/>
</dbReference>
<sequence length="156" mass="18061">MLVETIRIADEITRNTDNDGKNNYKVQARLALMNKDFREFERIYLEQNALDEVIEMYQQIGKWEEAFELAHAQNYPDLETVKSRYYHYLYDTGQDGKAAQISERDGDLLVAIELYLKAGLAIQAARILLQNPKFLLKGDLVQNVATALIRSDLFEK</sequence>
<keyword evidence="8" id="KW-1185">Reference proteome</keyword>
<evidence type="ECO:0000313" key="7">
    <source>
        <dbReference type="EMBL" id="VDO46918.1"/>
    </source>
</evidence>
<reference evidence="9" key="1">
    <citation type="submission" date="2016-06" db="UniProtKB">
        <authorList>
            <consortium name="WormBaseParasite"/>
        </authorList>
    </citation>
    <scope>IDENTIFICATION</scope>
</reference>
<dbReference type="GO" id="GO:0005930">
    <property type="term" value="C:axoneme"/>
    <property type="evidence" value="ECO:0007669"/>
    <property type="project" value="TreeGrafter"/>
</dbReference>
<dbReference type="Gene3D" id="1.25.40.470">
    <property type="match status" value="1"/>
</dbReference>
<dbReference type="STRING" id="387005.A0A183HGE4"/>
<dbReference type="AlphaFoldDB" id="A0A183HGE4"/>
<protein>
    <submittedName>
        <fullName evidence="9">Intraflagellar transport protein</fullName>
    </submittedName>
</protein>
<evidence type="ECO:0000256" key="5">
    <source>
        <dbReference type="ARBA" id="ARBA00023273"/>
    </source>
</evidence>
<dbReference type="PANTHER" id="PTHR15722:SF2">
    <property type="entry name" value="INTRAFLAGELLAR TRANSPORT PROTEIN 172 HOMOLOG"/>
    <property type="match status" value="1"/>
</dbReference>
<comment type="subcellular location">
    <subcellularLocation>
        <location evidence="1">Cell projection</location>
        <location evidence="1">Cilium</location>
    </subcellularLocation>
</comment>
<organism evidence="9">
    <name type="scientific">Onchocerca flexuosa</name>
    <dbReference type="NCBI Taxonomy" id="387005"/>
    <lineage>
        <taxon>Eukaryota</taxon>
        <taxon>Metazoa</taxon>
        <taxon>Ecdysozoa</taxon>
        <taxon>Nematoda</taxon>
        <taxon>Chromadorea</taxon>
        <taxon>Rhabditida</taxon>
        <taxon>Spirurina</taxon>
        <taxon>Spiruromorpha</taxon>
        <taxon>Filarioidea</taxon>
        <taxon>Onchocercidae</taxon>
        <taxon>Onchocerca</taxon>
    </lineage>
</organism>
<evidence type="ECO:0000313" key="9">
    <source>
        <dbReference type="WBParaSite" id="OFLC_0000655501-mRNA-1"/>
    </source>
</evidence>
<keyword evidence="3" id="KW-0677">Repeat</keyword>
<keyword evidence="4" id="KW-0969">Cilium</keyword>
<dbReference type="Pfam" id="PF23387">
    <property type="entry name" value="TPR_IFT80_172"/>
    <property type="match status" value="1"/>
</dbReference>
<evidence type="ECO:0000256" key="1">
    <source>
        <dbReference type="ARBA" id="ARBA00004138"/>
    </source>
</evidence>
<evidence type="ECO:0000313" key="8">
    <source>
        <dbReference type="Proteomes" id="UP000267606"/>
    </source>
</evidence>
<reference evidence="7 8" key="2">
    <citation type="submission" date="2018-11" db="EMBL/GenBank/DDBJ databases">
        <authorList>
            <consortium name="Pathogen Informatics"/>
        </authorList>
    </citation>
    <scope>NUCLEOTIDE SEQUENCE [LARGE SCALE GENOMIC DNA]</scope>
</reference>
<dbReference type="GO" id="GO:0036064">
    <property type="term" value="C:ciliary basal body"/>
    <property type="evidence" value="ECO:0007669"/>
    <property type="project" value="TreeGrafter"/>
</dbReference>